<accession>A0ABP8N9B9</accession>
<keyword evidence="3" id="KW-1185">Reference proteome</keyword>
<protein>
    <submittedName>
        <fullName evidence="2">Uncharacterized protein</fullName>
    </submittedName>
</protein>
<sequence length="153" mass="16981">MFFHLLASQSPPPAKPYRSPTGILAVYDTTFTHMTFRFPGWGIGWFTPLLALFAPVVAYGSFVDGSSAFGVFWLSVGLFAALTWFQQRWAAIPLIIYFLLALTGIAMSFTATGFSVSLLGKLLFSCSGIYELVVWYRSPREELFGDLVSEDLP</sequence>
<evidence type="ECO:0000313" key="3">
    <source>
        <dbReference type="Proteomes" id="UP001500840"/>
    </source>
</evidence>
<keyword evidence="1" id="KW-0472">Membrane</keyword>
<evidence type="ECO:0000313" key="2">
    <source>
        <dbReference type="EMBL" id="GAA4462092.1"/>
    </source>
</evidence>
<dbReference type="Proteomes" id="UP001500840">
    <property type="component" value="Unassembled WGS sequence"/>
</dbReference>
<proteinExistence type="predicted"/>
<organism evidence="2 3">
    <name type="scientific">Novipirellula rosea</name>
    <dbReference type="NCBI Taxonomy" id="1031540"/>
    <lineage>
        <taxon>Bacteria</taxon>
        <taxon>Pseudomonadati</taxon>
        <taxon>Planctomycetota</taxon>
        <taxon>Planctomycetia</taxon>
        <taxon>Pirellulales</taxon>
        <taxon>Pirellulaceae</taxon>
        <taxon>Novipirellula</taxon>
    </lineage>
</organism>
<gene>
    <name evidence="2" type="ORF">GCM10023156_45550</name>
</gene>
<keyword evidence="1" id="KW-1133">Transmembrane helix</keyword>
<reference evidence="3" key="1">
    <citation type="journal article" date="2019" name="Int. J. Syst. Evol. Microbiol.">
        <title>The Global Catalogue of Microorganisms (GCM) 10K type strain sequencing project: providing services to taxonomists for standard genome sequencing and annotation.</title>
        <authorList>
            <consortium name="The Broad Institute Genomics Platform"/>
            <consortium name="The Broad Institute Genome Sequencing Center for Infectious Disease"/>
            <person name="Wu L."/>
            <person name="Ma J."/>
        </authorList>
    </citation>
    <scope>NUCLEOTIDE SEQUENCE [LARGE SCALE GENOMIC DNA]</scope>
    <source>
        <strain evidence="3">JCM 17759</strain>
    </source>
</reference>
<feature type="transmembrane region" description="Helical" evidence="1">
    <location>
        <begin position="43"/>
        <end position="62"/>
    </location>
</feature>
<comment type="caution">
    <text evidence="2">The sequence shown here is derived from an EMBL/GenBank/DDBJ whole genome shotgun (WGS) entry which is preliminary data.</text>
</comment>
<dbReference type="EMBL" id="BAABGA010000058">
    <property type="protein sequence ID" value="GAA4462092.1"/>
    <property type="molecule type" value="Genomic_DNA"/>
</dbReference>
<evidence type="ECO:0000256" key="1">
    <source>
        <dbReference type="SAM" id="Phobius"/>
    </source>
</evidence>
<feature type="transmembrane region" description="Helical" evidence="1">
    <location>
        <begin position="68"/>
        <end position="85"/>
    </location>
</feature>
<keyword evidence="1" id="KW-0812">Transmembrane</keyword>
<feature type="transmembrane region" description="Helical" evidence="1">
    <location>
        <begin position="92"/>
        <end position="112"/>
    </location>
</feature>
<name>A0ABP8N9B9_9BACT</name>